<dbReference type="GeneID" id="25262381"/>
<organism evidence="3 4">
    <name type="scientific">Tilletiaria anomala (strain ATCC 24038 / CBS 436.72 / UBC 951)</name>
    <dbReference type="NCBI Taxonomy" id="1037660"/>
    <lineage>
        <taxon>Eukaryota</taxon>
        <taxon>Fungi</taxon>
        <taxon>Dikarya</taxon>
        <taxon>Basidiomycota</taxon>
        <taxon>Ustilaginomycotina</taxon>
        <taxon>Exobasidiomycetes</taxon>
        <taxon>Georgefischeriales</taxon>
        <taxon>Tilletiariaceae</taxon>
        <taxon>Tilletiaria</taxon>
    </lineage>
</organism>
<dbReference type="STRING" id="1037660.A0A066W4M9"/>
<dbReference type="Pfam" id="PF09783">
    <property type="entry name" value="Vac_ImportDeg"/>
    <property type="match status" value="1"/>
</dbReference>
<dbReference type="GO" id="GO:0034657">
    <property type="term" value="C:GID complex"/>
    <property type="evidence" value="ECO:0007669"/>
    <property type="project" value="TreeGrafter"/>
</dbReference>
<dbReference type="AlphaFoldDB" id="A0A066W4M9"/>
<dbReference type="EMBL" id="JMSN01000023">
    <property type="protein sequence ID" value="KDN48892.1"/>
    <property type="molecule type" value="Genomic_DNA"/>
</dbReference>
<keyword evidence="4" id="KW-1185">Reference proteome</keyword>
<dbReference type="GO" id="GO:0043161">
    <property type="term" value="P:proteasome-mediated ubiquitin-dependent protein catabolic process"/>
    <property type="evidence" value="ECO:0007669"/>
    <property type="project" value="TreeGrafter"/>
</dbReference>
<dbReference type="PANTHER" id="PTHR14534">
    <property type="entry name" value="VACUOLAR IMPORT AND DEGRADATION PROTEIN 24"/>
    <property type="match status" value="1"/>
</dbReference>
<dbReference type="InParanoid" id="A0A066W4M9"/>
<dbReference type="GO" id="GO:0005773">
    <property type="term" value="C:vacuole"/>
    <property type="evidence" value="ECO:0007669"/>
    <property type="project" value="GOC"/>
</dbReference>
<protein>
    <recommendedName>
        <fullName evidence="5">Vacuolar import and degradation protein</fullName>
    </recommendedName>
</protein>
<dbReference type="FunCoup" id="A0A066W4M9">
    <property type="interactions" value="205"/>
</dbReference>
<evidence type="ECO:0000313" key="4">
    <source>
        <dbReference type="Proteomes" id="UP000027361"/>
    </source>
</evidence>
<dbReference type="GO" id="GO:0006623">
    <property type="term" value="P:protein targeting to vacuole"/>
    <property type="evidence" value="ECO:0007669"/>
    <property type="project" value="TreeGrafter"/>
</dbReference>
<dbReference type="GO" id="GO:0007039">
    <property type="term" value="P:protein catabolic process in the vacuole"/>
    <property type="evidence" value="ECO:0007669"/>
    <property type="project" value="TreeGrafter"/>
</dbReference>
<comment type="caution">
    <text evidence="3">The sequence shown here is derived from an EMBL/GenBank/DDBJ whole genome shotgun (WGS) entry which is preliminary data.</text>
</comment>
<dbReference type="InterPro" id="IPR018618">
    <property type="entry name" value="GID4/10-like"/>
</dbReference>
<accession>A0A066W4M9</accession>
<reference evidence="3 4" key="1">
    <citation type="submission" date="2014-05" db="EMBL/GenBank/DDBJ databases">
        <title>Draft genome sequence of a rare smut relative, Tilletiaria anomala UBC 951.</title>
        <authorList>
            <consortium name="DOE Joint Genome Institute"/>
            <person name="Toome M."/>
            <person name="Kuo A."/>
            <person name="Henrissat B."/>
            <person name="Lipzen A."/>
            <person name="Tritt A."/>
            <person name="Yoshinaga Y."/>
            <person name="Zane M."/>
            <person name="Barry K."/>
            <person name="Grigoriev I.V."/>
            <person name="Spatafora J.W."/>
            <person name="Aimea M.C."/>
        </authorList>
    </citation>
    <scope>NUCLEOTIDE SEQUENCE [LARGE SCALE GENOMIC DNA]</scope>
    <source>
        <strain evidence="3 4">UBC 951</strain>
    </source>
</reference>
<proteinExistence type="inferred from homology"/>
<feature type="compositionally biased region" description="Polar residues" evidence="2">
    <location>
        <begin position="221"/>
        <end position="232"/>
    </location>
</feature>
<dbReference type="GO" id="GO:0045721">
    <property type="term" value="P:negative regulation of gluconeogenesis"/>
    <property type="evidence" value="ECO:0007669"/>
    <property type="project" value="TreeGrafter"/>
</dbReference>
<evidence type="ECO:0000256" key="1">
    <source>
        <dbReference type="ARBA" id="ARBA00061469"/>
    </source>
</evidence>
<dbReference type="RefSeq" id="XP_013244258.1">
    <property type="nucleotide sequence ID" value="XM_013388804.1"/>
</dbReference>
<evidence type="ECO:0008006" key="5">
    <source>
        <dbReference type="Google" id="ProtNLM"/>
    </source>
</evidence>
<feature type="compositionally biased region" description="Low complexity" evidence="2">
    <location>
        <begin position="201"/>
        <end position="211"/>
    </location>
</feature>
<feature type="region of interest" description="Disordered" evidence="2">
    <location>
        <begin position="201"/>
        <end position="232"/>
    </location>
</feature>
<dbReference type="HOGENOM" id="CLU_028759_1_0_1"/>
<dbReference type="OrthoDB" id="62at2759"/>
<dbReference type="OMA" id="ANRCLYP"/>
<name>A0A066W4M9_TILAU</name>
<comment type="similarity">
    <text evidence="1">Belongs to the GID4/VID24 family.</text>
</comment>
<evidence type="ECO:0000313" key="3">
    <source>
        <dbReference type="EMBL" id="KDN48892.1"/>
    </source>
</evidence>
<evidence type="ECO:0000256" key="2">
    <source>
        <dbReference type="SAM" id="MobiDB-lite"/>
    </source>
</evidence>
<dbReference type="PANTHER" id="PTHR14534:SF3">
    <property type="entry name" value="GID COMPLEX SUBUNIT 4 HOMOLOG"/>
    <property type="match status" value="1"/>
</dbReference>
<sequence>MREDATKEEGEGIAKHTSWFNVRKPDPLPELSRKRLPPQGIGCLYPGALFTGTQRSGRSTYDVSVRIVNVDLPSSMLCGYLNIRGLTEDWPELTTYFDAEIIGSKHGFITGKWGATEADDQKHWSRFLPFRPLKPALVKPALTFNHLNKPYVFMRWKERFLVPDHRVRERDINGASYAGFYYVCVELGDDNLSRYFTSPSSSSAAAAGSSPPTSPGVQLRRPQSQTRGRLSDAHTSGYWTTVGAAPPAHGNVTVSMSGYYFHENSEPYQQLSLAHVPERSSSYFELR</sequence>
<gene>
    <name evidence="3" type="ORF">K437DRAFT_222453</name>
</gene>
<dbReference type="Proteomes" id="UP000027361">
    <property type="component" value="Unassembled WGS sequence"/>
</dbReference>